<gene>
    <name evidence="2" type="ORF">BamMEX5DRAFT_6382</name>
</gene>
<feature type="region of interest" description="Disordered" evidence="1">
    <location>
        <begin position="203"/>
        <end position="231"/>
    </location>
</feature>
<dbReference type="Proteomes" id="UP000004814">
    <property type="component" value="Unassembled WGS sequence"/>
</dbReference>
<feature type="region of interest" description="Disordered" evidence="1">
    <location>
        <begin position="97"/>
        <end position="118"/>
    </location>
</feature>
<sequence>MRIVAGAHSQVEPAFRVERAFHHAIRAEFREQHAAGSRVMGTGWRDGRVRCSRRRHEQHEDAAIAGRIVVGRMDAERDIAGPQRACQRRLIRCAEARAGHARQRRAERRDRERAGRHRRVAGERAACRGRQRHIAELPDRRTAAVEIERVGIPAPLLGRHLRREQERAARAFEHGGAGLQLVAQHRRHVRRAAFEARMHGALPLLAHQQRDAERQRRTGEQRSDASHERLA</sequence>
<evidence type="ECO:0000313" key="3">
    <source>
        <dbReference type="Proteomes" id="UP000004814"/>
    </source>
</evidence>
<organism evidence="2 3">
    <name type="scientific">Burkholderia ambifaria MEX-5</name>
    <dbReference type="NCBI Taxonomy" id="396597"/>
    <lineage>
        <taxon>Bacteria</taxon>
        <taxon>Pseudomonadati</taxon>
        <taxon>Pseudomonadota</taxon>
        <taxon>Betaproteobacteria</taxon>
        <taxon>Burkholderiales</taxon>
        <taxon>Burkholderiaceae</taxon>
        <taxon>Burkholderia</taxon>
        <taxon>Burkholderia cepacia complex</taxon>
    </lineage>
</organism>
<dbReference type="AlphaFoldDB" id="B1TF16"/>
<evidence type="ECO:0000313" key="2">
    <source>
        <dbReference type="EMBL" id="EDT37844.1"/>
    </source>
</evidence>
<accession>B1TF16</accession>
<comment type="caution">
    <text evidence="2">The sequence shown here is derived from an EMBL/GenBank/DDBJ whole genome shotgun (WGS) entry which is preliminary data.</text>
</comment>
<feature type="compositionally biased region" description="Basic and acidic residues" evidence="1">
    <location>
        <begin position="208"/>
        <end position="231"/>
    </location>
</feature>
<proteinExistence type="predicted"/>
<protein>
    <submittedName>
        <fullName evidence="2">Uncharacterized protein</fullName>
    </submittedName>
</protein>
<reference evidence="2 3" key="1">
    <citation type="submission" date="2008-03" db="EMBL/GenBank/DDBJ databases">
        <title>Sequencing of the draft genome and assembly of Burkholderia ambifaria MEX-5.</title>
        <authorList>
            <consortium name="US DOE Joint Genome Institute (JGI-PGF)"/>
            <person name="Copeland A."/>
            <person name="Lucas S."/>
            <person name="Lapidus A."/>
            <person name="Glavina del Rio T."/>
            <person name="Dalin E."/>
            <person name="Tice H."/>
            <person name="Bruce D."/>
            <person name="Goodwin L."/>
            <person name="Pitluck S."/>
            <person name="Larimer F."/>
            <person name="Land M.L."/>
            <person name="Hauser L."/>
            <person name="Tiedje J."/>
            <person name="Richardson P."/>
        </authorList>
    </citation>
    <scope>NUCLEOTIDE SEQUENCE [LARGE SCALE GENOMIC DNA]</scope>
    <source>
        <strain evidence="2 3">MEX-5</strain>
    </source>
</reference>
<name>B1TF16_9BURK</name>
<evidence type="ECO:0000256" key="1">
    <source>
        <dbReference type="SAM" id="MobiDB-lite"/>
    </source>
</evidence>
<dbReference type="EMBL" id="ABLK01000372">
    <property type="protein sequence ID" value="EDT37844.1"/>
    <property type="molecule type" value="Genomic_DNA"/>
</dbReference>